<name>A0ABZ0FE53_9GAMM</name>
<comment type="similarity">
    <text evidence="1">Belongs to the MobA/MobL family.</text>
</comment>
<organism evidence="4 5">
    <name type="scientific">Aeromonas allosaccharophila</name>
    <dbReference type="NCBI Taxonomy" id="656"/>
    <lineage>
        <taxon>Bacteria</taxon>
        <taxon>Pseudomonadati</taxon>
        <taxon>Pseudomonadota</taxon>
        <taxon>Gammaproteobacteria</taxon>
        <taxon>Aeromonadales</taxon>
        <taxon>Aeromonadaceae</taxon>
        <taxon>Aeromonas</taxon>
    </lineage>
</organism>
<gene>
    <name evidence="4" type="ORF">RY972_06180</name>
</gene>
<proteinExistence type="inferred from homology"/>
<dbReference type="Proteomes" id="UP001302667">
    <property type="component" value="Chromosome"/>
</dbReference>
<accession>A0ABZ0FE53</accession>
<evidence type="ECO:0000259" key="3">
    <source>
        <dbReference type="Pfam" id="PF03389"/>
    </source>
</evidence>
<evidence type="ECO:0000313" key="4">
    <source>
        <dbReference type="EMBL" id="WOE67651.1"/>
    </source>
</evidence>
<reference evidence="4 5" key="1">
    <citation type="submission" date="2023-10" db="EMBL/GenBank/DDBJ databases">
        <title>Genome analysis of psychrotrophic aerobic bacterium Aeromonas allosaccharophila BIM B-1809 isolated from infected fish.</title>
        <authorList>
            <person name="Leanovich S.I."/>
            <person name="Sidarenka A.V."/>
            <person name="Akhremchuk A.E."/>
            <person name="Sikolenko M.A."/>
            <person name="Valentovich L.N."/>
        </authorList>
    </citation>
    <scope>NUCLEOTIDE SEQUENCE [LARGE SCALE GENOMIC DNA]</scope>
    <source>
        <strain evidence="4 5">BIM B-1809</strain>
    </source>
</reference>
<evidence type="ECO:0000313" key="5">
    <source>
        <dbReference type="Proteomes" id="UP001302667"/>
    </source>
</evidence>
<protein>
    <submittedName>
        <fullName evidence="4">MobA/MobL family protein</fullName>
    </submittedName>
</protein>
<dbReference type="Pfam" id="PF03389">
    <property type="entry name" value="MobA_MobL"/>
    <property type="match status" value="1"/>
</dbReference>
<keyword evidence="2" id="KW-0184">Conjugation</keyword>
<evidence type="ECO:0000256" key="2">
    <source>
        <dbReference type="ARBA" id="ARBA00022971"/>
    </source>
</evidence>
<dbReference type="Gene3D" id="3.30.930.30">
    <property type="match status" value="1"/>
</dbReference>
<keyword evidence="5" id="KW-1185">Reference proteome</keyword>
<dbReference type="EMBL" id="CP136584">
    <property type="protein sequence ID" value="WOE67651.1"/>
    <property type="molecule type" value="Genomic_DNA"/>
</dbReference>
<feature type="domain" description="MobA/MobL protein" evidence="3">
    <location>
        <begin position="20"/>
        <end position="224"/>
    </location>
</feature>
<dbReference type="Gene3D" id="3.30.70.1790">
    <property type="entry name" value="RepB DNA-primase, N-terminal domain"/>
    <property type="match status" value="1"/>
</dbReference>
<dbReference type="InterPro" id="IPR005053">
    <property type="entry name" value="MobA_MobL"/>
</dbReference>
<sequence>MANYHLSLTNGSKEAGKSGKIRNDYIKRENKYAKKNNELLYSDYGNIPHWAKSDSEFWHAADLYERSNSRVYREIECSLPNELTIEQQKELVKSFVRCVTEKEGFPWSLGIHEGKSQDIGKPNNPHFHLIFNERISDGIERTAATHFKRYNKKNPKKGGAEKSKVTREAEWLNELRKNWADMQNSALEKAGVKVRVDHRSLAAQGIDRLPTTHLGVKSVAMKRRGIATNRFDLNKERGLLISEMERLKREINYIDDKLSIEKCLTEEKAICYMLEQVKAICCQKIDIKIENKNEFKDLHMNETEKIIHILLKENVDKHNILIKPSISDNVGMLIVSDVSASKLKILHDAGLNAAAIIETRHGVYDAWIKIAEVLEPEITREAAHLLEEEFNIDVSSSKYGKLSGFNFHKNGESFFARCIQATGLIAKRGKQMIEKIQKKIEIKKNRMTRLSRITAWTHTPYNKMSFIDKCIQVYQPLVNKFNANLERCDITFAEIMIKNGYSEKMIINAIIELSPALPENAEEYAKNVITSTPTIRFILKHKGDVIEW</sequence>
<evidence type="ECO:0000256" key="1">
    <source>
        <dbReference type="ARBA" id="ARBA00010873"/>
    </source>
</evidence>
<dbReference type="RefSeq" id="WP_317103694.1">
    <property type="nucleotide sequence ID" value="NZ_CP136584.1"/>
</dbReference>
<dbReference type="Gene3D" id="1.10.1240.50">
    <property type="match status" value="1"/>
</dbReference>